<keyword evidence="5" id="KW-0813">Transport</keyword>
<evidence type="ECO:0000256" key="11">
    <source>
        <dbReference type="SAM" id="Coils"/>
    </source>
</evidence>
<evidence type="ECO:0000256" key="7">
    <source>
        <dbReference type="ARBA" id="ARBA00022553"/>
    </source>
</evidence>
<keyword evidence="14" id="KW-1185">Reference proteome</keyword>
<feature type="compositionally biased region" description="Polar residues" evidence="12">
    <location>
        <begin position="37"/>
        <end position="51"/>
    </location>
</feature>
<evidence type="ECO:0000256" key="10">
    <source>
        <dbReference type="ARBA" id="ARBA00023136"/>
    </source>
</evidence>
<feature type="region of interest" description="Disordered" evidence="12">
    <location>
        <begin position="1"/>
        <end position="54"/>
    </location>
</feature>
<dbReference type="InterPro" id="IPR001683">
    <property type="entry name" value="PX_dom"/>
</dbReference>
<dbReference type="InterPro" id="IPR015404">
    <property type="entry name" value="Vps5_C"/>
</dbReference>
<dbReference type="SUPFAM" id="SSF64268">
    <property type="entry name" value="PX domain"/>
    <property type="match status" value="1"/>
</dbReference>
<dbReference type="GO" id="GO:0005794">
    <property type="term" value="C:Golgi apparatus"/>
    <property type="evidence" value="ECO:0007669"/>
    <property type="project" value="UniProtKB-SubCell"/>
</dbReference>
<dbReference type="Gene3D" id="1.20.1270.60">
    <property type="entry name" value="Arfaptin homology (AH) domain/BAR domain"/>
    <property type="match status" value="1"/>
</dbReference>
<dbReference type="Proteomes" id="UP000887540">
    <property type="component" value="Unplaced"/>
</dbReference>
<evidence type="ECO:0000256" key="9">
    <source>
        <dbReference type="ARBA" id="ARBA00023034"/>
    </source>
</evidence>
<keyword evidence="7" id="KW-0597">Phosphoprotein</keyword>
<evidence type="ECO:0000313" key="14">
    <source>
        <dbReference type="Proteomes" id="UP000887540"/>
    </source>
</evidence>
<organism evidence="14 15">
    <name type="scientific">Acrobeloides nanus</name>
    <dbReference type="NCBI Taxonomy" id="290746"/>
    <lineage>
        <taxon>Eukaryota</taxon>
        <taxon>Metazoa</taxon>
        <taxon>Ecdysozoa</taxon>
        <taxon>Nematoda</taxon>
        <taxon>Chromadorea</taxon>
        <taxon>Rhabditida</taxon>
        <taxon>Tylenchina</taxon>
        <taxon>Cephalobomorpha</taxon>
        <taxon>Cephaloboidea</taxon>
        <taxon>Cephalobidae</taxon>
        <taxon>Acrobeloides</taxon>
    </lineage>
</organism>
<dbReference type="AlphaFoldDB" id="A0A914EBD6"/>
<dbReference type="PANTHER" id="PTHR10555">
    <property type="entry name" value="SORTING NEXIN"/>
    <property type="match status" value="1"/>
</dbReference>
<sequence>MISGDDLLSVSDEENDSIKKEKPVTASKLVIEPSAPEDSSISVDQAAASTQPEEDVDETFESFLKNGNIEVSIRAYEKRGEGINAYLVYKIETRVTNIPGFSKNFYEVWRRFSDFLGLREKLVEKYQHKGIIVPFAPEKSIAALTKTKLNSSSADEHNANEQAEKRSRYLQRFLCRLARHPRLVTDCDFRDFLTMEADLPKSSSTSALSSTSMKKLFKSMGDVFSKIAFPMDENDRWFEQVHSQVEELDEMLVREHGLFENLVTYRRDLSISDEQLSKALSLLASCEENTALARTLSKLAETHESLSMVERHESEQDQQILSEALAEHLQLINVLKEVFYERVKAWQNWQNQQQALTKKREMKARFDLAGKSDKAAQCKEELKDYENRVDQMEKEFLAMSKVIRTEYTRIGEQRRIDIKKVLVHYFESLLESEQQALQYWEKFVPETRNIL</sequence>
<dbReference type="PROSITE" id="PS50195">
    <property type="entry name" value="PX"/>
    <property type="match status" value="1"/>
</dbReference>
<dbReference type="Gene3D" id="3.30.1520.10">
    <property type="entry name" value="Phox-like domain"/>
    <property type="match status" value="1"/>
</dbReference>
<dbReference type="WBParaSite" id="ACRNAN_scaffold6988.g31570.t1">
    <property type="protein sequence ID" value="ACRNAN_scaffold6988.g31570.t1"/>
    <property type="gene ID" value="ACRNAN_scaffold6988.g31570"/>
</dbReference>
<dbReference type="Pfam" id="PF09325">
    <property type="entry name" value="Vps5"/>
    <property type="match status" value="1"/>
</dbReference>
<protein>
    <submittedName>
        <fullName evidence="15">PX domain-containing protein</fullName>
    </submittedName>
</protein>
<dbReference type="SMART" id="SM00312">
    <property type="entry name" value="PX"/>
    <property type="match status" value="1"/>
</dbReference>
<keyword evidence="10" id="KW-0472">Membrane</keyword>
<evidence type="ECO:0000256" key="4">
    <source>
        <dbReference type="ARBA" id="ARBA00010883"/>
    </source>
</evidence>
<feature type="domain" description="PX" evidence="13">
    <location>
        <begin position="67"/>
        <end position="200"/>
    </location>
</feature>
<dbReference type="GO" id="GO:0015031">
    <property type="term" value="P:protein transport"/>
    <property type="evidence" value="ECO:0007669"/>
    <property type="project" value="UniProtKB-KW"/>
</dbReference>
<evidence type="ECO:0000259" key="13">
    <source>
        <dbReference type="PROSITE" id="PS50195"/>
    </source>
</evidence>
<dbReference type="GO" id="GO:0010008">
    <property type="term" value="C:endosome membrane"/>
    <property type="evidence" value="ECO:0007669"/>
    <property type="project" value="TreeGrafter"/>
</dbReference>
<evidence type="ECO:0000256" key="2">
    <source>
        <dbReference type="ARBA" id="ARBA00004496"/>
    </source>
</evidence>
<dbReference type="GO" id="GO:0005829">
    <property type="term" value="C:cytosol"/>
    <property type="evidence" value="ECO:0007669"/>
    <property type="project" value="GOC"/>
</dbReference>
<dbReference type="InterPro" id="IPR036871">
    <property type="entry name" value="PX_dom_sf"/>
</dbReference>
<evidence type="ECO:0000256" key="1">
    <source>
        <dbReference type="ARBA" id="ARBA00004287"/>
    </source>
</evidence>
<reference evidence="15" key="1">
    <citation type="submission" date="2022-11" db="UniProtKB">
        <authorList>
            <consortium name="WormBaseParasite"/>
        </authorList>
    </citation>
    <scope>IDENTIFICATION</scope>
</reference>
<comment type="subcellular location">
    <subcellularLocation>
        <location evidence="2">Cytoplasm</location>
    </subcellularLocation>
    <subcellularLocation>
        <location evidence="3">Golgi apparatus</location>
    </subcellularLocation>
    <subcellularLocation>
        <location evidence="1">Membrane</location>
        <topology evidence="1">Peripheral membrane protein</topology>
        <orientation evidence="1">Cytoplasmic side</orientation>
    </subcellularLocation>
</comment>
<dbReference type="Pfam" id="PF00787">
    <property type="entry name" value="PX"/>
    <property type="match status" value="1"/>
</dbReference>
<dbReference type="GO" id="GO:0035091">
    <property type="term" value="F:phosphatidylinositol binding"/>
    <property type="evidence" value="ECO:0007669"/>
    <property type="project" value="InterPro"/>
</dbReference>
<evidence type="ECO:0000256" key="6">
    <source>
        <dbReference type="ARBA" id="ARBA00022490"/>
    </source>
</evidence>
<name>A0A914EBD6_9BILA</name>
<dbReference type="GO" id="GO:0098796">
    <property type="term" value="C:membrane protein complex"/>
    <property type="evidence" value="ECO:0007669"/>
    <property type="project" value="UniProtKB-ARBA"/>
</dbReference>
<evidence type="ECO:0000256" key="8">
    <source>
        <dbReference type="ARBA" id="ARBA00022927"/>
    </source>
</evidence>
<dbReference type="FunFam" id="1.20.1270.60:FF:000022">
    <property type="entry name" value="Sorting nexin 3 protein"/>
    <property type="match status" value="1"/>
</dbReference>
<dbReference type="GO" id="GO:0034498">
    <property type="term" value="P:early endosome to Golgi transport"/>
    <property type="evidence" value="ECO:0007669"/>
    <property type="project" value="TreeGrafter"/>
</dbReference>
<keyword evidence="11" id="KW-0175">Coiled coil</keyword>
<keyword evidence="6" id="KW-0963">Cytoplasm</keyword>
<evidence type="ECO:0000256" key="12">
    <source>
        <dbReference type="SAM" id="MobiDB-lite"/>
    </source>
</evidence>
<feature type="coiled-coil region" evidence="11">
    <location>
        <begin position="368"/>
        <end position="402"/>
    </location>
</feature>
<proteinExistence type="inferred from homology"/>
<accession>A0A914EBD6</accession>
<comment type="similarity">
    <text evidence="4">Belongs to the sorting nexin family.</text>
</comment>
<evidence type="ECO:0000256" key="5">
    <source>
        <dbReference type="ARBA" id="ARBA00022448"/>
    </source>
</evidence>
<keyword evidence="8" id="KW-0653">Protein transport</keyword>
<evidence type="ECO:0000256" key="3">
    <source>
        <dbReference type="ARBA" id="ARBA00004555"/>
    </source>
</evidence>
<dbReference type="InterPro" id="IPR027267">
    <property type="entry name" value="AH/BAR_dom_sf"/>
</dbReference>
<keyword evidence="9" id="KW-0333">Golgi apparatus</keyword>
<evidence type="ECO:0000313" key="15">
    <source>
        <dbReference type="WBParaSite" id="ACRNAN_scaffold6988.g31570.t1"/>
    </source>
</evidence>
<dbReference type="PANTHER" id="PTHR10555:SF170">
    <property type="entry name" value="FI18122P1"/>
    <property type="match status" value="1"/>
</dbReference>